<dbReference type="RefSeq" id="WP_144986012.1">
    <property type="nucleotide sequence ID" value="NZ_CP037920.1"/>
</dbReference>
<keyword evidence="1" id="KW-0472">Membrane</keyword>
<accession>A0A517VXI1</accession>
<evidence type="ECO:0000313" key="3">
    <source>
        <dbReference type="EMBL" id="QDT97709.1"/>
    </source>
</evidence>
<protein>
    <submittedName>
        <fullName evidence="3">Uncharacterized protein</fullName>
    </submittedName>
</protein>
<dbReference type="Proteomes" id="UP000318704">
    <property type="component" value="Chromosome"/>
</dbReference>
<sequence length="384" mass="43481" precursor="true">MNRFHFFVPKLTLLLGLIFVPHASATEISNKAFLSLPSEDQVALFSALLEERDQVLKNLIVQSVTKSYNVTYKDGKAGEPIPGKDHGRYETEIRFLDGDYWASIDWYLPDDSENVPTMHVETTLDVSEGRSRSKAKHGKLSGVYGAIDTKEDMLIKANRFHYWFDGDYDEPDAFIFKFLKRHLSQIQFSDHTTITGDPDLLSRCVFGMIETFDKKKKINSTYEFVFDPQRGFLPVMIHGKLVYGASSPNPGVIRYEYNEVIHEAKEIDGVWFPWKTEIIAANQRSIQDGYATVNASEAKIISIDKLNSDDLTVEFEPGTEVNDRIKGEWIHVDDKAGFTNTSAENSDGFSKRSWILVANLIAAGVFLIVFGLVKRRKKTTNAGK</sequence>
<reference evidence="3 4" key="1">
    <citation type="submission" date="2019-03" db="EMBL/GenBank/DDBJ databases">
        <title>Deep-cultivation of Planctomycetes and their phenomic and genomic characterization uncovers novel biology.</title>
        <authorList>
            <person name="Wiegand S."/>
            <person name="Jogler M."/>
            <person name="Boedeker C."/>
            <person name="Pinto D."/>
            <person name="Vollmers J."/>
            <person name="Rivas-Marin E."/>
            <person name="Kohn T."/>
            <person name="Peeters S.H."/>
            <person name="Heuer A."/>
            <person name="Rast P."/>
            <person name="Oberbeckmann S."/>
            <person name="Bunk B."/>
            <person name="Jeske O."/>
            <person name="Meyerdierks A."/>
            <person name="Storesund J.E."/>
            <person name="Kallscheuer N."/>
            <person name="Luecker S."/>
            <person name="Lage O.M."/>
            <person name="Pohl T."/>
            <person name="Merkel B.J."/>
            <person name="Hornburger P."/>
            <person name="Mueller R.-W."/>
            <person name="Bruemmer F."/>
            <person name="Labrenz M."/>
            <person name="Spormann A.M."/>
            <person name="Op den Camp H."/>
            <person name="Overmann J."/>
            <person name="Amann R."/>
            <person name="Jetten M.S.M."/>
            <person name="Mascher T."/>
            <person name="Medema M.H."/>
            <person name="Devos D.P."/>
            <person name="Kaster A.-K."/>
            <person name="Ovreas L."/>
            <person name="Rohde M."/>
            <person name="Galperin M.Y."/>
            <person name="Jogler C."/>
        </authorList>
    </citation>
    <scope>NUCLEOTIDE SEQUENCE [LARGE SCALE GENOMIC DNA]</scope>
    <source>
        <strain evidence="3 4">V144</strain>
    </source>
</reference>
<feature type="signal peptide" evidence="2">
    <location>
        <begin position="1"/>
        <end position="25"/>
    </location>
</feature>
<proteinExistence type="predicted"/>
<name>A0A517VXI1_9PLAN</name>
<evidence type="ECO:0000256" key="2">
    <source>
        <dbReference type="SAM" id="SignalP"/>
    </source>
</evidence>
<feature type="transmembrane region" description="Helical" evidence="1">
    <location>
        <begin position="354"/>
        <end position="373"/>
    </location>
</feature>
<feature type="chain" id="PRO_5022234411" evidence="2">
    <location>
        <begin position="26"/>
        <end position="384"/>
    </location>
</feature>
<organism evidence="3 4">
    <name type="scientific">Gimesia aquarii</name>
    <dbReference type="NCBI Taxonomy" id="2527964"/>
    <lineage>
        <taxon>Bacteria</taxon>
        <taxon>Pseudomonadati</taxon>
        <taxon>Planctomycetota</taxon>
        <taxon>Planctomycetia</taxon>
        <taxon>Planctomycetales</taxon>
        <taxon>Planctomycetaceae</taxon>
        <taxon>Gimesia</taxon>
    </lineage>
</organism>
<gene>
    <name evidence="3" type="ORF">V144x_31900</name>
</gene>
<evidence type="ECO:0000256" key="1">
    <source>
        <dbReference type="SAM" id="Phobius"/>
    </source>
</evidence>
<keyword evidence="2" id="KW-0732">Signal</keyword>
<keyword evidence="1" id="KW-0812">Transmembrane</keyword>
<keyword evidence="1" id="KW-1133">Transmembrane helix</keyword>
<dbReference type="AlphaFoldDB" id="A0A517VXI1"/>
<dbReference type="EMBL" id="CP037920">
    <property type="protein sequence ID" value="QDT97709.1"/>
    <property type="molecule type" value="Genomic_DNA"/>
</dbReference>
<dbReference type="KEGG" id="gaw:V144x_31900"/>
<evidence type="ECO:0000313" key="4">
    <source>
        <dbReference type="Proteomes" id="UP000318704"/>
    </source>
</evidence>